<dbReference type="SUPFAM" id="SSF160631">
    <property type="entry name" value="SMI1/KNR4-like"/>
    <property type="match status" value="1"/>
</dbReference>
<evidence type="ECO:0000313" key="3">
    <source>
        <dbReference type="Proteomes" id="UP001501470"/>
    </source>
</evidence>
<dbReference type="SMART" id="SM00860">
    <property type="entry name" value="SMI1_KNR4"/>
    <property type="match status" value="1"/>
</dbReference>
<accession>A0ABN2CLF5</accession>
<gene>
    <name evidence="2" type="ORF">GCM10009827_097450</name>
</gene>
<dbReference type="RefSeq" id="WP_344511824.1">
    <property type="nucleotide sequence ID" value="NZ_BAAAQD010000029.1"/>
</dbReference>
<sequence length="442" mass="46402">MVDNPLHEPAVWRPLVEALLRSSPPDVRETEFVGSVSSGAYGGSTNYDGDPGRKLDLARGERPMDALGPIADLVDGAGVAIRAVARSTGDGMVSIVAAAPQVTFGMGNQVLEVVTLVPGADPEPFRRTPVHHDGVTVSPGADPDAVTALVRELLPEARPASLAALAAAESRLGAALPEDVRALYLAAGSGELVLRPRQEDRFYGLQIVGLDDAAARDYLEPKARYLSWTYGATEVVPPDPHGRVQALGASPAWFVVGDDWGGNLYVVDLAPAPRGTVGQVLFVDHEISSGAQWVAPSLTELLVQRPVDLAGRASEGGLLVRVSGTTLAAVEPETEVLYVRGGPVDLAALAGHSRIRTLSTSSDAVTDLNAVSGLPALEFLELDVNGWQRLLHAGHVPPTLLAAGLRGRADWQATVDVLNGLLTLRGQPVLDVTDVPVSSPRR</sequence>
<proteinExistence type="predicted"/>
<comment type="caution">
    <text evidence="2">The sequence shown here is derived from an EMBL/GenBank/DDBJ whole genome shotgun (WGS) entry which is preliminary data.</text>
</comment>
<organism evidence="2 3">
    <name type="scientific">Dactylosporangium maewongense</name>
    <dbReference type="NCBI Taxonomy" id="634393"/>
    <lineage>
        <taxon>Bacteria</taxon>
        <taxon>Bacillati</taxon>
        <taxon>Actinomycetota</taxon>
        <taxon>Actinomycetes</taxon>
        <taxon>Micromonosporales</taxon>
        <taxon>Micromonosporaceae</taxon>
        <taxon>Dactylosporangium</taxon>
    </lineage>
</organism>
<dbReference type="InterPro" id="IPR037883">
    <property type="entry name" value="Knr4/Smi1-like_sf"/>
</dbReference>
<name>A0ABN2CLF5_9ACTN</name>
<dbReference type="EMBL" id="BAAAQD010000029">
    <property type="protein sequence ID" value="GAA1560663.1"/>
    <property type="molecule type" value="Genomic_DNA"/>
</dbReference>
<feature type="domain" description="Knr4/Smi1-like" evidence="1">
    <location>
        <begin position="159"/>
        <end position="304"/>
    </location>
</feature>
<dbReference type="Gene3D" id="3.40.1580.10">
    <property type="entry name" value="SMI1/KNR4-like"/>
    <property type="match status" value="1"/>
</dbReference>
<evidence type="ECO:0000313" key="2">
    <source>
        <dbReference type="EMBL" id="GAA1560663.1"/>
    </source>
</evidence>
<dbReference type="InterPro" id="IPR018958">
    <property type="entry name" value="Knr4/Smi1-like_dom"/>
</dbReference>
<protein>
    <recommendedName>
        <fullName evidence="1">Knr4/Smi1-like domain-containing protein</fullName>
    </recommendedName>
</protein>
<dbReference type="Proteomes" id="UP001501470">
    <property type="component" value="Unassembled WGS sequence"/>
</dbReference>
<reference evidence="2 3" key="1">
    <citation type="journal article" date="2019" name="Int. J. Syst. Evol. Microbiol.">
        <title>The Global Catalogue of Microorganisms (GCM) 10K type strain sequencing project: providing services to taxonomists for standard genome sequencing and annotation.</title>
        <authorList>
            <consortium name="The Broad Institute Genomics Platform"/>
            <consortium name="The Broad Institute Genome Sequencing Center for Infectious Disease"/>
            <person name="Wu L."/>
            <person name="Ma J."/>
        </authorList>
    </citation>
    <scope>NUCLEOTIDE SEQUENCE [LARGE SCALE GENOMIC DNA]</scope>
    <source>
        <strain evidence="2 3">JCM 15933</strain>
    </source>
</reference>
<evidence type="ECO:0000259" key="1">
    <source>
        <dbReference type="SMART" id="SM00860"/>
    </source>
</evidence>
<keyword evidence="3" id="KW-1185">Reference proteome</keyword>
<dbReference type="Pfam" id="PF09346">
    <property type="entry name" value="SMI1_KNR4"/>
    <property type="match status" value="1"/>
</dbReference>